<dbReference type="Gene3D" id="1.20.1090.10">
    <property type="entry name" value="Dehydroquinate synthase-like - alpha domain"/>
    <property type="match status" value="1"/>
</dbReference>
<feature type="domain" description="Fe-containing alcohol dehydrogenase-like C-terminal" evidence="4">
    <location>
        <begin position="215"/>
        <end position="398"/>
    </location>
</feature>
<dbReference type="PANTHER" id="PTHR11496">
    <property type="entry name" value="ALCOHOL DEHYDROGENASE"/>
    <property type="match status" value="1"/>
</dbReference>
<organism evidence="5 6">
    <name type="scientific">Pseudorhodoferax soli</name>
    <dbReference type="NCBI Taxonomy" id="545864"/>
    <lineage>
        <taxon>Bacteria</taxon>
        <taxon>Pseudomonadati</taxon>
        <taxon>Pseudomonadota</taxon>
        <taxon>Betaproteobacteria</taxon>
        <taxon>Burkholderiales</taxon>
        <taxon>Comamonadaceae</taxon>
    </lineage>
</organism>
<dbReference type="Proteomes" id="UP000252884">
    <property type="component" value="Unassembled WGS sequence"/>
</dbReference>
<sequence>MQPIPAAVGAHSFPAIERVHFGRPAAEAIVTEAERAGARRVFIMASRTLNTTTDVVRGIAAALGERHAGTFDGMPQHTTRRGVARAAQAAQEVGADLVVAVGGGSVIDGAKMVTLCLRHGFTDEHLQGLDAFETKLSPEGRIVRPSFEGPQVRMVAVPSTLNGGEFNAGCLVTDERHHHKQTFFHAHMMPRMVVLDPALTVHTPAHLWLGSATRALDHAIEALLSISPTPLSDTVVLEGIRRMAALLPQWQADPGNLELRAACQIASWLCSYGLSSRSVFGGVMMGPSHAIGHVLGGTCGVPHYFCTPVLMPAVLRWSAPSTAERQRLLAEALGRPGVPAGDAFADLVAQLGLPGNLRAVGVQAEQFDNIARISMGEIFTRGNARRITEPADVLEILQLAA</sequence>
<dbReference type="InterPro" id="IPR039697">
    <property type="entry name" value="Alcohol_dehydrogenase_Fe"/>
</dbReference>
<dbReference type="CDD" id="cd08192">
    <property type="entry name" value="MAR-like"/>
    <property type="match status" value="1"/>
</dbReference>
<dbReference type="OrthoDB" id="9815791at2"/>
<name>A0A368XUP1_9BURK</name>
<dbReference type="EMBL" id="QPJK01000004">
    <property type="protein sequence ID" value="RCW71672.1"/>
    <property type="molecule type" value="Genomic_DNA"/>
</dbReference>
<gene>
    <name evidence="5" type="ORF">DES41_104492</name>
</gene>
<dbReference type="Gene3D" id="3.40.50.1970">
    <property type="match status" value="1"/>
</dbReference>
<reference evidence="5 6" key="1">
    <citation type="submission" date="2018-07" db="EMBL/GenBank/DDBJ databases">
        <title>Genomic Encyclopedia of Type Strains, Phase IV (KMG-IV): sequencing the most valuable type-strain genomes for metagenomic binning, comparative biology and taxonomic classification.</title>
        <authorList>
            <person name="Goeker M."/>
        </authorList>
    </citation>
    <scope>NUCLEOTIDE SEQUENCE [LARGE SCALE GENOMIC DNA]</scope>
    <source>
        <strain evidence="5 6">DSM 21634</strain>
    </source>
</reference>
<evidence type="ECO:0000259" key="3">
    <source>
        <dbReference type="Pfam" id="PF00465"/>
    </source>
</evidence>
<evidence type="ECO:0000313" key="5">
    <source>
        <dbReference type="EMBL" id="RCW71672.1"/>
    </source>
</evidence>
<keyword evidence="6" id="KW-1185">Reference proteome</keyword>
<evidence type="ECO:0000313" key="6">
    <source>
        <dbReference type="Proteomes" id="UP000252884"/>
    </source>
</evidence>
<protein>
    <submittedName>
        <fullName evidence="5">Alcohol dehydrogenase class IV</fullName>
    </submittedName>
</protein>
<dbReference type="GO" id="GO:0046872">
    <property type="term" value="F:metal ion binding"/>
    <property type="evidence" value="ECO:0007669"/>
    <property type="project" value="InterPro"/>
</dbReference>
<dbReference type="AlphaFoldDB" id="A0A368XUP1"/>
<dbReference type="Pfam" id="PF25137">
    <property type="entry name" value="ADH_Fe_C"/>
    <property type="match status" value="1"/>
</dbReference>
<keyword evidence="2" id="KW-0560">Oxidoreductase</keyword>
<dbReference type="InterPro" id="IPR056798">
    <property type="entry name" value="ADH_Fe_C"/>
</dbReference>
<comment type="similarity">
    <text evidence="1">Belongs to the iron-containing alcohol dehydrogenase family.</text>
</comment>
<dbReference type="Pfam" id="PF00465">
    <property type="entry name" value="Fe-ADH"/>
    <property type="match status" value="1"/>
</dbReference>
<accession>A0A368XUP1</accession>
<evidence type="ECO:0000256" key="1">
    <source>
        <dbReference type="ARBA" id="ARBA00007358"/>
    </source>
</evidence>
<proteinExistence type="inferred from homology"/>
<dbReference type="InterPro" id="IPR001670">
    <property type="entry name" value="ADH_Fe/GldA"/>
</dbReference>
<comment type="caution">
    <text evidence="5">The sequence shown here is derived from an EMBL/GenBank/DDBJ whole genome shotgun (WGS) entry which is preliminary data.</text>
</comment>
<feature type="domain" description="Alcohol dehydrogenase iron-type/glycerol dehydrogenase GldA" evidence="3">
    <location>
        <begin position="18"/>
        <end position="197"/>
    </location>
</feature>
<evidence type="ECO:0000259" key="4">
    <source>
        <dbReference type="Pfam" id="PF25137"/>
    </source>
</evidence>
<dbReference type="SUPFAM" id="SSF56796">
    <property type="entry name" value="Dehydroquinate synthase-like"/>
    <property type="match status" value="1"/>
</dbReference>
<dbReference type="RefSeq" id="WP_114468866.1">
    <property type="nucleotide sequence ID" value="NZ_QPJK01000004.1"/>
</dbReference>
<dbReference type="PANTHER" id="PTHR11496:SF102">
    <property type="entry name" value="ALCOHOL DEHYDROGENASE 4"/>
    <property type="match status" value="1"/>
</dbReference>
<dbReference type="GO" id="GO:0004022">
    <property type="term" value="F:alcohol dehydrogenase (NAD+) activity"/>
    <property type="evidence" value="ECO:0007669"/>
    <property type="project" value="TreeGrafter"/>
</dbReference>
<evidence type="ECO:0000256" key="2">
    <source>
        <dbReference type="ARBA" id="ARBA00023002"/>
    </source>
</evidence>